<dbReference type="EMBL" id="HG966617">
    <property type="protein sequence ID" value="CDO59558.1"/>
    <property type="molecule type" value="Genomic_DNA"/>
</dbReference>
<dbReference type="Pfam" id="PF13563">
    <property type="entry name" value="2_5_RNA_ligase2"/>
    <property type="match status" value="1"/>
</dbReference>
<feature type="active site" description="Proton acceptor" evidence="2">
    <location>
        <position position="121"/>
    </location>
</feature>
<feature type="active site" description="Proton donor" evidence="2">
    <location>
        <position position="38"/>
    </location>
</feature>
<organism evidence="3 4">
    <name type="scientific">Candidatus Phaeomarinibacter ectocarpi</name>
    <dbReference type="NCBI Taxonomy" id="1458461"/>
    <lineage>
        <taxon>Bacteria</taxon>
        <taxon>Pseudomonadati</taxon>
        <taxon>Pseudomonadota</taxon>
        <taxon>Alphaproteobacteria</taxon>
        <taxon>Hyphomicrobiales</taxon>
        <taxon>Parvibaculaceae</taxon>
        <taxon>Candidatus Phaeomarinibacter</taxon>
    </lineage>
</organism>
<reference evidence="3 4" key="1">
    <citation type="journal article" date="2014" name="Front. Genet.">
        <title>Genome and metabolic network of "Candidatus Phaeomarinobacter ectocarpi" Ec32, a new candidate genus of Alphaproteobacteria frequently associated with brown algae.</title>
        <authorList>
            <person name="Dittami S.M."/>
            <person name="Barbeyron T."/>
            <person name="Boyen C."/>
            <person name="Cambefort J."/>
            <person name="Collet G."/>
            <person name="Delage L."/>
            <person name="Gobet A."/>
            <person name="Groisillier A."/>
            <person name="Leblanc C."/>
            <person name="Michel G."/>
            <person name="Scornet D."/>
            <person name="Siegel A."/>
            <person name="Tapia J.E."/>
            <person name="Tonon T."/>
        </authorList>
    </citation>
    <scope>NUCLEOTIDE SEQUENCE [LARGE SCALE GENOMIC DNA]</scope>
    <source>
        <strain evidence="3 4">Ec32</strain>
    </source>
</reference>
<keyword evidence="3" id="KW-0436">Ligase</keyword>
<comment type="similarity">
    <text evidence="2">Belongs to the 2H phosphoesterase superfamily. ThpR family.</text>
</comment>
<dbReference type="OrthoDB" id="9793819at2"/>
<dbReference type="RefSeq" id="WP_043950178.1">
    <property type="nucleotide sequence ID" value="NZ_HG966617.1"/>
</dbReference>
<dbReference type="PANTHER" id="PTHR35561">
    <property type="entry name" value="RNA 2',3'-CYCLIC PHOSPHODIESTERASE"/>
    <property type="match status" value="1"/>
</dbReference>
<keyword evidence="1 2" id="KW-0378">Hydrolase</keyword>
<dbReference type="EC" id="3.1.4.58" evidence="2"/>
<evidence type="ECO:0000256" key="1">
    <source>
        <dbReference type="ARBA" id="ARBA00022801"/>
    </source>
</evidence>
<comment type="catalytic activity">
    <reaction evidence="2">
        <text>a 3'-end 2',3'-cyclophospho-ribonucleotide-RNA + H2O = a 3'-end 2'-phospho-ribonucleotide-RNA + H(+)</text>
        <dbReference type="Rhea" id="RHEA:11828"/>
        <dbReference type="Rhea" id="RHEA-COMP:10464"/>
        <dbReference type="Rhea" id="RHEA-COMP:17353"/>
        <dbReference type="ChEBI" id="CHEBI:15377"/>
        <dbReference type="ChEBI" id="CHEBI:15378"/>
        <dbReference type="ChEBI" id="CHEBI:83064"/>
        <dbReference type="ChEBI" id="CHEBI:173113"/>
        <dbReference type="EC" id="3.1.4.58"/>
    </reaction>
</comment>
<dbReference type="NCBIfam" id="TIGR02258">
    <property type="entry name" value="2_5_ligase"/>
    <property type="match status" value="1"/>
</dbReference>
<dbReference type="PATRIC" id="fig|1458461.3.peg.1343"/>
<comment type="function">
    <text evidence="2">Hydrolyzes RNA 2',3'-cyclic phosphodiester to an RNA 2'-phosphomonoester.</text>
</comment>
<name>X5M8D5_9HYPH</name>
<dbReference type="KEGG" id="pect:BN1012_Phect1344"/>
<dbReference type="InterPro" id="IPR009097">
    <property type="entry name" value="Cyclic_Pdiesterase"/>
</dbReference>
<dbReference type="GO" id="GO:0004113">
    <property type="term" value="F:2',3'-cyclic-nucleotide 3'-phosphodiesterase activity"/>
    <property type="evidence" value="ECO:0007669"/>
    <property type="project" value="InterPro"/>
</dbReference>
<dbReference type="PANTHER" id="PTHR35561:SF1">
    <property type="entry name" value="RNA 2',3'-CYCLIC PHOSPHODIESTERASE"/>
    <property type="match status" value="1"/>
</dbReference>
<evidence type="ECO:0000256" key="2">
    <source>
        <dbReference type="HAMAP-Rule" id="MF_01940"/>
    </source>
</evidence>
<keyword evidence="4" id="KW-1185">Reference proteome</keyword>
<proteinExistence type="inferred from homology"/>
<protein>
    <recommendedName>
        <fullName evidence="2">RNA 2',3'-cyclic phosphodiesterase</fullName>
        <shortName evidence="2">RNA 2',3'-CPDase</shortName>
        <ecNumber evidence="2">3.1.4.58</ecNumber>
    </recommendedName>
</protein>
<feature type="short sequence motif" description="HXTX 2" evidence="2">
    <location>
        <begin position="121"/>
        <end position="124"/>
    </location>
</feature>
<dbReference type="HAMAP" id="MF_01940">
    <property type="entry name" value="RNA_CPDase"/>
    <property type="match status" value="1"/>
</dbReference>
<accession>X5M8D5</accession>
<sequence length="182" mass="20126">MIRLFVALGLPHATCIDLAMMCGGGLPGARWVPMENYHITLRFIGEVAEPQAEDIDSALAALSCKPFDLQIKGCGVFGQDQPRALWAGIEPNEALTNLQKKIERAFQRIGLAPDKRKFAPHITLARLRNAEPLKVQQFIQDHSLYKAPPIAIDSFGLYSSDLSHSGSIYHLEQSYTLARVKA</sequence>
<dbReference type="Proteomes" id="UP000032160">
    <property type="component" value="Chromosome I"/>
</dbReference>
<evidence type="ECO:0000313" key="4">
    <source>
        <dbReference type="Proteomes" id="UP000032160"/>
    </source>
</evidence>
<dbReference type="STRING" id="1458461.BN1012_Phect1344"/>
<dbReference type="GO" id="GO:0016874">
    <property type="term" value="F:ligase activity"/>
    <property type="evidence" value="ECO:0007669"/>
    <property type="project" value="UniProtKB-KW"/>
</dbReference>
<feature type="short sequence motif" description="HXTX 1" evidence="2">
    <location>
        <begin position="38"/>
        <end position="41"/>
    </location>
</feature>
<gene>
    <name evidence="3" type="ORF">BN1012_Phect1344</name>
</gene>
<dbReference type="Gene3D" id="3.90.1140.10">
    <property type="entry name" value="Cyclic phosphodiesterase"/>
    <property type="match status" value="1"/>
</dbReference>
<evidence type="ECO:0000313" key="3">
    <source>
        <dbReference type="EMBL" id="CDO59558.1"/>
    </source>
</evidence>
<dbReference type="AlphaFoldDB" id="X5M8D5"/>
<dbReference type="InterPro" id="IPR004175">
    <property type="entry name" value="RNA_CPDase"/>
</dbReference>
<dbReference type="GO" id="GO:0008664">
    <property type="term" value="F:RNA 2',3'-cyclic 3'-phosphodiesterase activity"/>
    <property type="evidence" value="ECO:0007669"/>
    <property type="project" value="UniProtKB-EC"/>
</dbReference>
<dbReference type="HOGENOM" id="CLU_081251_0_0_5"/>
<dbReference type="SUPFAM" id="SSF55144">
    <property type="entry name" value="LigT-like"/>
    <property type="match status" value="1"/>
</dbReference>